<keyword evidence="6" id="KW-0269">Exonuclease</keyword>
<evidence type="ECO:0000313" key="18">
    <source>
        <dbReference type="Proteomes" id="UP000192578"/>
    </source>
</evidence>
<dbReference type="PROSITE" id="PS51192">
    <property type="entry name" value="HELICASE_ATP_BIND_1"/>
    <property type="match status" value="1"/>
</dbReference>
<comment type="domain">
    <text evidence="12">The helicase domain is involved in the stimulation of RELA transcriptional activity.</text>
</comment>
<dbReference type="SMART" id="SM00449">
    <property type="entry name" value="SPRY"/>
    <property type="match status" value="1"/>
</dbReference>
<dbReference type="CDD" id="cd12873">
    <property type="entry name" value="SPRY_DDX1"/>
    <property type="match status" value="1"/>
</dbReference>
<comment type="catalytic activity">
    <reaction evidence="9 12">
        <text>ATP + H2O = ADP + phosphate + H(+)</text>
        <dbReference type="Rhea" id="RHEA:13065"/>
        <dbReference type="ChEBI" id="CHEBI:15377"/>
        <dbReference type="ChEBI" id="CHEBI:15378"/>
        <dbReference type="ChEBI" id="CHEBI:30616"/>
        <dbReference type="ChEBI" id="CHEBI:43474"/>
        <dbReference type="ChEBI" id="CHEBI:456216"/>
        <dbReference type="EC" id="3.6.4.13"/>
    </reaction>
</comment>
<evidence type="ECO:0000256" key="8">
    <source>
        <dbReference type="ARBA" id="ARBA00022884"/>
    </source>
</evidence>
<dbReference type="Pfam" id="PF00271">
    <property type="entry name" value="Helicase_C"/>
    <property type="match status" value="1"/>
</dbReference>
<dbReference type="GO" id="GO:0005524">
    <property type="term" value="F:ATP binding"/>
    <property type="evidence" value="ECO:0007669"/>
    <property type="project" value="UniProtKB-UniRule"/>
</dbReference>
<dbReference type="GO" id="GO:0003723">
    <property type="term" value="F:RNA binding"/>
    <property type="evidence" value="ECO:0007669"/>
    <property type="project" value="UniProtKB-UniRule"/>
</dbReference>
<keyword evidence="5 12" id="KW-0347">Helicase</keyword>
<dbReference type="GO" id="GO:0003724">
    <property type="term" value="F:RNA helicase activity"/>
    <property type="evidence" value="ECO:0007669"/>
    <property type="project" value="UniProtKB-EC"/>
</dbReference>
<dbReference type="PROSITE" id="PS51195">
    <property type="entry name" value="Q_MOTIF"/>
    <property type="match status" value="1"/>
</dbReference>
<dbReference type="EMBL" id="MTYJ01000035">
    <property type="protein sequence ID" value="OQV19902.1"/>
    <property type="molecule type" value="Genomic_DNA"/>
</dbReference>
<dbReference type="Pfam" id="PF00622">
    <property type="entry name" value="SPRY"/>
    <property type="match status" value="1"/>
</dbReference>
<dbReference type="FunFam" id="2.60.120.920:FF:000076">
    <property type="entry name" value="ATP-dependent RNA helicase DDX1"/>
    <property type="match status" value="1"/>
</dbReference>
<evidence type="ECO:0000259" key="15">
    <source>
        <dbReference type="PROSITE" id="PS51194"/>
    </source>
</evidence>
<comment type="similarity">
    <text evidence="1">Belongs to the DEAD box helicase family. DDX1 subfamily.</text>
</comment>
<evidence type="ECO:0000256" key="5">
    <source>
        <dbReference type="ARBA" id="ARBA00022806"/>
    </source>
</evidence>
<evidence type="ECO:0000256" key="3">
    <source>
        <dbReference type="ARBA" id="ARBA00022741"/>
    </source>
</evidence>
<keyword evidence="2" id="KW-0540">Nuclease</keyword>
<reference evidence="18" key="1">
    <citation type="submission" date="2017-01" db="EMBL/GenBank/DDBJ databases">
        <title>Comparative genomics of anhydrobiosis in the tardigrade Hypsibius dujardini.</title>
        <authorList>
            <person name="Yoshida Y."/>
            <person name="Koutsovoulos G."/>
            <person name="Laetsch D."/>
            <person name="Stevens L."/>
            <person name="Kumar S."/>
            <person name="Horikawa D."/>
            <person name="Ishino K."/>
            <person name="Komine S."/>
            <person name="Tomita M."/>
            <person name="Blaxter M."/>
            <person name="Arakawa K."/>
        </authorList>
    </citation>
    <scope>NUCLEOTIDE SEQUENCE [LARGE SCALE GENOMIC DNA]</scope>
    <source>
        <strain evidence="18">Z151</strain>
    </source>
</reference>
<evidence type="ECO:0000256" key="7">
    <source>
        <dbReference type="ARBA" id="ARBA00022840"/>
    </source>
</evidence>
<evidence type="ECO:0000256" key="12">
    <source>
        <dbReference type="RuleBase" id="RU365068"/>
    </source>
</evidence>
<feature type="domain" description="B30.2/SPRY" evidence="13">
    <location>
        <begin position="73"/>
        <end position="250"/>
    </location>
</feature>
<dbReference type="SMART" id="SM00490">
    <property type="entry name" value="HELICc"/>
    <property type="match status" value="1"/>
</dbReference>
<dbReference type="FunFam" id="3.40.50.300:FF:000708">
    <property type="entry name" value="ATP-dependent RNA helicase DDX1"/>
    <property type="match status" value="1"/>
</dbReference>
<evidence type="ECO:0000256" key="11">
    <source>
        <dbReference type="PROSITE-ProRule" id="PRU00552"/>
    </source>
</evidence>
<evidence type="ECO:0000259" key="13">
    <source>
        <dbReference type="PROSITE" id="PS50188"/>
    </source>
</evidence>
<proteinExistence type="inferred from homology"/>
<dbReference type="PANTHER" id="PTHR24031">
    <property type="entry name" value="RNA HELICASE"/>
    <property type="match status" value="1"/>
</dbReference>
<keyword evidence="3 12" id="KW-0547">Nucleotide-binding</keyword>
<dbReference type="EC" id="3.6.4.13" evidence="12"/>
<keyword evidence="7 12" id="KW-0067">ATP-binding</keyword>
<feature type="domain" description="Helicase C-terminal" evidence="15">
    <location>
        <begin position="503"/>
        <end position="684"/>
    </location>
</feature>
<dbReference type="CDD" id="cd18787">
    <property type="entry name" value="SF2_C_DEAD"/>
    <property type="match status" value="1"/>
</dbReference>
<dbReference type="GO" id="GO:0004527">
    <property type="term" value="F:exonuclease activity"/>
    <property type="evidence" value="ECO:0007669"/>
    <property type="project" value="UniProtKB-KW"/>
</dbReference>
<evidence type="ECO:0000256" key="9">
    <source>
        <dbReference type="ARBA" id="ARBA00047984"/>
    </source>
</evidence>
<dbReference type="Proteomes" id="UP000192578">
    <property type="component" value="Unassembled WGS sequence"/>
</dbReference>
<dbReference type="InterPro" id="IPR014014">
    <property type="entry name" value="RNA_helicase_DEAD_Q_motif"/>
</dbReference>
<protein>
    <recommendedName>
        <fullName evidence="12">ATP-dependent RNA helicase</fullName>
        <ecNumber evidence="12">3.6.4.13</ecNumber>
    </recommendedName>
</protein>
<comment type="function">
    <text evidence="12">RNA helicase.</text>
</comment>
<dbReference type="InterPro" id="IPR003877">
    <property type="entry name" value="SPRY_dom"/>
</dbReference>
<evidence type="ECO:0000259" key="14">
    <source>
        <dbReference type="PROSITE" id="PS51192"/>
    </source>
</evidence>
<evidence type="ECO:0000256" key="2">
    <source>
        <dbReference type="ARBA" id="ARBA00022722"/>
    </source>
</evidence>
<sequence length="736" mass="81296">MSAAFGEFGVLPEICKAVEDLEWNLPTDIQAEAIPAILGGGDVIMAAETGSGKTGAFCLPVLQIVWESIRDAQLGKKTIVQTDPAKGATSSKWALNALDRDPLLAIDPAGTTCQSRDPVAWQGCRATRGVINNGKFYYEAVVTDEGLCRVGWSTAQATLDLGTDQFGYGFGGTGKKSFSKQFTDYGQPYGKGDVIGCFLNLDDGEVMFRKNNQDFGVAFTLKSQFRNAPFFPAVVLKNAEMKFNFGDEPFAFPPGNGWVGCAAAHLDNTFITQSHQGGTGKGGDYGPKKILPNAPMAVIIEPTRELAEQAFKEIKHFRKYLENPSIRELLIVGGTNARDQLAALHNGVDIVVGTPGRLNDLVQSKELLLNNVRFFILDEADGLLSQGHWNLINRFHQEIPKISPDGRRRQMIVCSATLHNVEIKKLAGQIMHFPQWIDLKGQDSVPDTVHHVVLLVNPKTDESWYNSKRAIATDGVHKNDHLDFRTASPEVLSEAVKLLKGDYVLAAINKFQMEQCLIFCRTKVDCDNLEQYLTTVGRLSCVCLHSDRKPEERSANLQKFKDGQAKFLICTDVAARGLDIRGLPFCINVTLPDEVPNYIHRIGRVGRAERMGLAISLVATVPEKVWYHSCQSRGQNCHNTKLTNQGGCCLWYNEMALLGDVEEHLGVTIAQIGKDMNVPVDEFEGRVVYGEKRKKMGTGYQDHVGLLQATVSELADLEKRAQTSFLHMRYSKNLTN</sequence>
<dbReference type="SUPFAM" id="SSF49899">
    <property type="entry name" value="Concanavalin A-like lectins/glucanases"/>
    <property type="match status" value="1"/>
</dbReference>
<dbReference type="InterPro" id="IPR027417">
    <property type="entry name" value="P-loop_NTPase"/>
</dbReference>
<feature type="short sequence motif" description="Q motif" evidence="11">
    <location>
        <begin position="3"/>
        <end position="31"/>
    </location>
</feature>
<dbReference type="OrthoDB" id="1735at2759"/>
<comment type="caution">
    <text evidence="17">The sequence shown here is derived from an EMBL/GenBank/DDBJ whole genome shotgun (WGS) entry which is preliminary data.</text>
</comment>
<keyword evidence="18" id="KW-1185">Reference proteome</keyword>
<feature type="domain" description="DEAD-box RNA helicase Q" evidence="16">
    <location>
        <begin position="3"/>
        <end position="31"/>
    </location>
</feature>
<evidence type="ECO:0000256" key="4">
    <source>
        <dbReference type="ARBA" id="ARBA00022801"/>
    </source>
</evidence>
<evidence type="ECO:0000256" key="10">
    <source>
        <dbReference type="ARBA" id="ARBA00058016"/>
    </source>
</evidence>
<gene>
    <name evidence="17" type="ORF">BV898_06170</name>
</gene>
<organism evidence="17 18">
    <name type="scientific">Hypsibius exemplaris</name>
    <name type="common">Freshwater tardigrade</name>
    <dbReference type="NCBI Taxonomy" id="2072580"/>
    <lineage>
        <taxon>Eukaryota</taxon>
        <taxon>Metazoa</taxon>
        <taxon>Ecdysozoa</taxon>
        <taxon>Tardigrada</taxon>
        <taxon>Eutardigrada</taxon>
        <taxon>Parachela</taxon>
        <taxon>Hypsibioidea</taxon>
        <taxon>Hypsibiidae</taxon>
        <taxon>Hypsibius</taxon>
    </lineage>
</organism>
<dbReference type="Pfam" id="PF00270">
    <property type="entry name" value="DEAD"/>
    <property type="match status" value="2"/>
</dbReference>
<dbReference type="Gene3D" id="3.40.50.300">
    <property type="entry name" value="P-loop containing nucleotide triphosphate hydrolases"/>
    <property type="match status" value="3"/>
</dbReference>
<dbReference type="AlphaFoldDB" id="A0A1W0WXN5"/>
<dbReference type="InterPro" id="IPR014001">
    <property type="entry name" value="Helicase_ATP-bd"/>
</dbReference>
<dbReference type="InterPro" id="IPR001650">
    <property type="entry name" value="Helicase_C-like"/>
</dbReference>
<evidence type="ECO:0000259" key="16">
    <source>
        <dbReference type="PROSITE" id="PS51195"/>
    </source>
</evidence>
<dbReference type="InterPro" id="IPR001870">
    <property type="entry name" value="B30.2/SPRY"/>
</dbReference>
<keyword evidence="4 12" id="KW-0378">Hydrolase</keyword>
<dbReference type="PROSITE" id="PS51194">
    <property type="entry name" value="HELICASE_CTER"/>
    <property type="match status" value="1"/>
</dbReference>
<keyword evidence="8 12" id="KW-0694">RNA-binding</keyword>
<dbReference type="InterPro" id="IPR013320">
    <property type="entry name" value="ConA-like_dom_sf"/>
</dbReference>
<dbReference type="InterPro" id="IPR043136">
    <property type="entry name" value="B30.2/SPRY_sf"/>
</dbReference>
<evidence type="ECO:0000256" key="6">
    <source>
        <dbReference type="ARBA" id="ARBA00022839"/>
    </source>
</evidence>
<accession>A0A1W0WXN5</accession>
<dbReference type="InterPro" id="IPR011545">
    <property type="entry name" value="DEAD/DEAH_box_helicase_dom"/>
</dbReference>
<dbReference type="SMART" id="SM00487">
    <property type="entry name" value="DEXDc"/>
    <property type="match status" value="1"/>
</dbReference>
<comment type="function">
    <text evidence="10">Acts as an ATP-dependent RNA helicase, able to unwind both RNA-RNA and RNA-DNA duplexes. Possesses 5' single-stranded RNA overhang nuclease activity.</text>
</comment>
<name>A0A1W0WXN5_HYPEX</name>
<evidence type="ECO:0000256" key="1">
    <source>
        <dbReference type="ARBA" id="ARBA00008765"/>
    </source>
</evidence>
<dbReference type="PROSITE" id="PS50188">
    <property type="entry name" value="B302_SPRY"/>
    <property type="match status" value="1"/>
</dbReference>
<feature type="domain" description="Helicase ATP-binding" evidence="14">
    <location>
        <begin position="249"/>
        <end position="436"/>
    </location>
</feature>
<dbReference type="SUPFAM" id="SSF52540">
    <property type="entry name" value="P-loop containing nucleoside triphosphate hydrolases"/>
    <property type="match status" value="2"/>
</dbReference>
<evidence type="ECO:0000313" key="17">
    <source>
        <dbReference type="EMBL" id="OQV19902.1"/>
    </source>
</evidence>
<dbReference type="FunFam" id="3.40.50.300:FF:000652">
    <property type="entry name" value="ATP-dependent RNA helicase DDX1"/>
    <property type="match status" value="1"/>
</dbReference>
<dbReference type="Gene3D" id="2.60.120.920">
    <property type="match status" value="1"/>
</dbReference>